<dbReference type="PROSITE" id="PS51915">
    <property type="entry name" value="ZAD"/>
    <property type="match status" value="1"/>
</dbReference>
<evidence type="ECO:0000259" key="3">
    <source>
        <dbReference type="PROSITE" id="PS50157"/>
    </source>
</evidence>
<feature type="binding site" evidence="2">
    <location>
        <position position="55"/>
    </location>
    <ligand>
        <name>Zn(2+)</name>
        <dbReference type="ChEBI" id="CHEBI:29105"/>
    </ligand>
</feature>
<comment type="caution">
    <text evidence="5">The sequence shown here is derived from an EMBL/GenBank/DDBJ whole genome shotgun (WGS) entry which is preliminary data.</text>
</comment>
<accession>A0A0L0CJW4</accession>
<feature type="domain" description="C2H2-type" evidence="3">
    <location>
        <begin position="171"/>
        <end position="199"/>
    </location>
</feature>
<dbReference type="InterPro" id="IPR013087">
    <property type="entry name" value="Znf_C2H2_type"/>
</dbReference>
<dbReference type="GO" id="GO:0008270">
    <property type="term" value="F:zinc ion binding"/>
    <property type="evidence" value="ECO:0007669"/>
    <property type="project" value="UniProtKB-UniRule"/>
</dbReference>
<dbReference type="OrthoDB" id="7959595at2759"/>
<dbReference type="Gene3D" id="3.40.1800.20">
    <property type="match status" value="1"/>
</dbReference>
<keyword evidence="2" id="KW-0479">Metal-binding</keyword>
<proteinExistence type="predicted"/>
<dbReference type="PROSITE" id="PS50157">
    <property type="entry name" value="ZINC_FINGER_C2H2_2"/>
    <property type="match status" value="1"/>
</dbReference>
<keyword evidence="2" id="KW-0862">Zinc</keyword>
<evidence type="ECO:0000256" key="1">
    <source>
        <dbReference type="PROSITE-ProRule" id="PRU00042"/>
    </source>
</evidence>
<dbReference type="GO" id="GO:0005634">
    <property type="term" value="C:nucleus"/>
    <property type="evidence" value="ECO:0007669"/>
    <property type="project" value="InterPro"/>
</dbReference>
<evidence type="ECO:0000313" key="5">
    <source>
        <dbReference type="EMBL" id="KNC32541.1"/>
    </source>
</evidence>
<feature type="binding site" evidence="2">
    <location>
        <position position="52"/>
    </location>
    <ligand>
        <name>Zn(2+)</name>
        <dbReference type="ChEBI" id="CHEBI:29105"/>
    </ligand>
</feature>
<protein>
    <submittedName>
        <fullName evidence="5">Uncharacterized protein</fullName>
    </submittedName>
</protein>
<organism evidence="5 6">
    <name type="scientific">Lucilia cuprina</name>
    <name type="common">Green bottle fly</name>
    <name type="synonym">Australian sheep blowfly</name>
    <dbReference type="NCBI Taxonomy" id="7375"/>
    <lineage>
        <taxon>Eukaryota</taxon>
        <taxon>Metazoa</taxon>
        <taxon>Ecdysozoa</taxon>
        <taxon>Arthropoda</taxon>
        <taxon>Hexapoda</taxon>
        <taxon>Insecta</taxon>
        <taxon>Pterygota</taxon>
        <taxon>Neoptera</taxon>
        <taxon>Endopterygota</taxon>
        <taxon>Diptera</taxon>
        <taxon>Brachycera</taxon>
        <taxon>Muscomorpha</taxon>
        <taxon>Oestroidea</taxon>
        <taxon>Calliphoridae</taxon>
        <taxon>Luciliinae</taxon>
        <taxon>Lucilia</taxon>
    </lineage>
</organism>
<dbReference type="SMART" id="SM00868">
    <property type="entry name" value="zf-AD"/>
    <property type="match status" value="1"/>
</dbReference>
<feature type="binding site" evidence="2">
    <location>
        <position position="8"/>
    </location>
    <ligand>
        <name>Zn(2+)</name>
        <dbReference type="ChEBI" id="CHEBI:29105"/>
    </ligand>
</feature>
<dbReference type="AlphaFoldDB" id="A0A0L0CJW4"/>
<reference evidence="5 6" key="1">
    <citation type="journal article" date="2015" name="Nat. Commun.">
        <title>Lucilia cuprina genome unlocks parasitic fly biology to underpin future interventions.</title>
        <authorList>
            <person name="Anstead C.A."/>
            <person name="Korhonen P.K."/>
            <person name="Young N.D."/>
            <person name="Hall R.S."/>
            <person name="Jex A.R."/>
            <person name="Murali S.C."/>
            <person name="Hughes D.S."/>
            <person name="Lee S.F."/>
            <person name="Perry T."/>
            <person name="Stroehlein A.J."/>
            <person name="Ansell B.R."/>
            <person name="Breugelmans B."/>
            <person name="Hofmann A."/>
            <person name="Qu J."/>
            <person name="Dugan S."/>
            <person name="Lee S.L."/>
            <person name="Chao H."/>
            <person name="Dinh H."/>
            <person name="Han Y."/>
            <person name="Doddapaneni H.V."/>
            <person name="Worley K.C."/>
            <person name="Muzny D.M."/>
            <person name="Ioannidis P."/>
            <person name="Waterhouse R.M."/>
            <person name="Zdobnov E.M."/>
            <person name="James P.J."/>
            <person name="Bagnall N.H."/>
            <person name="Kotze A.C."/>
            <person name="Gibbs R.A."/>
            <person name="Richards S."/>
            <person name="Batterham P."/>
            <person name="Gasser R.B."/>
        </authorList>
    </citation>
    <scope>NUCLEOTIDE SEQUENCE [LARGE SCALE GENOMIC DNA]</scope>
    <source>
        <strain evidence="5 6">LS</strain>
        <tissue evidence="5">Full body</tissue>
    </source>
</reference>
<dbReference type="Proteomes" id="UP000037069">
    <property type="component" value="Unassembled WGS sequence"/>
</dbReference>
<feature type="domain" description="ZAD" evidence="4">
    <location>
        <begin position="6"/>
        <end position="79"/>
    </location>
</feature>
<sequence length="201" mass="23343">MEIFYNICRSCNIEKLKLVNIHNSKQTSIMEMLEYCLQKTITNEPKFPQFICYDCIKQLEISYRFTKRFHLSEREFEETYERLQKIDMKANIDSPKEASIEETHDEEVEEKSVNVVPEDSIKTVDKFINNSSDVYLPLKEKKPVQRISDFSASTNSPNNEVPSAHVTSPAIICSLCSKLFFTTKALHLHLKLSHKQKTANS</sequence>
<evidence type="ECO:0000313" key="6">
    <source>
        <dbReference type="Proteomes" id="UP000037069"/>
    </source>
</evidence>
<evidence type="ECO:0000259" key="4">
    <source>
        <dbReference type="PROSITE" id="PS51915"/>
    </source>
</evidence>
<dbReference type="InterPro" id="IPR012934">
    <property type="entry name" value="Znf_AD"/>
</dbReference>
<dbReference type="EMBL" id="JRES01000302">
    <property type="protein sequence ID" value="KNC32541.1"/>
    <property type="molecule type" value="Genomic_DNA"/>
</dbReference>
<keyword evidence="1" id="KW-0863">Zinc-finger</keyword>
<dbReference type="PROSITE" id="PS00028">
    <property type="entry name" value="ZINC_FINGER_C2H2_1"/>
    <property type="match status" value="1"/>
</dbReference>
<name>A0A0L0CJW4_LUCCU</name>
<dbReference type="Pfam" id="PF07776">
    <property type="entry name" value="zf-AD"/>
    <property type="match status" value="1"/>
</dbReference>
<keyword evidence="6" id="KW-1185">Reference proteome</keyword>
<evidence type="ECO:0000256" key="2">
    <source>
        <dbReference type="PROSITE-ProRule" id="PRU01263"/>
    </source>
</evidence>
<gene>
    <name evidence="5" type="ORF">FF38_03083</name>
</gene>
<feature type="binding site" evidence="2">
    <location>
        <position position="11"/>
    </location>
    <ligand>
        <name>Zn(2+)</name>
        <dbReference type="ChEBI" id="CHEBI:29105"/>
    </ligand>
</feature>
<dbReference type="SUPFAM" id="SSF57716">
    <property type="entry name" value="Glucocorticoid receptor-like (DNA-binding domain)"/>
    <property type="match status" value="1"/>
</dbReference>